<keyword evidence="6" id="KW-0498">Mitosis</keyword>
<dbReference type="PANTHER" id="PTHR12663">
    <property type="entry name" value="ANDROGEN INDUCED INHIBITOR OF PROLIFERATION AS3 / PDS5-RELATED"/>
    <property type="match status" value="1"/>
</dbReference>
<evidence type="ECO:0000256" key="6">
    <source>
        <dbReference type="ARBA" id="ARBA00022776"/>
    </source>
</evidence>
<dbReference type="Gene3D" id="1.25.10.10">
    <property type="entry name" value="Leucine-rich Repeat Variant"/>
    <property type="match status" value="1"/>
</dbReference>
<dbReference type="GO" id="GO:0000785">
    <property type="term" value="C:chromatin"/>
    <property type="evidence" value="ECO:0007669"/>
    <property type="project" value="TreeGrafter"/>
</dbReference>
<evidence type="ECO:0000256" key="8">
    <source>
        <dbReference type="ARBA" id="ARBA00023242"/>
    </source>
</evidence>
<evidence type="ECO:0000256" key="4">
    <source>
        <dbReference type="ARBA" id="ARBA00022737"/>
    </source>
</evidence>
<sequence length="1861" mass="208272">MAWTPRPKPEQPDPNPLWQRHSAHELSASLSPLFRSPLTPISKQRESSQKPREALPLRLEPNERAWRRRLRARRANWAVDPARRPGMAAADQLKELGEKLQAVAPAPADELAKLLEKAVECLHGIEQSPGSSVMEAIQPSLKAVTREELLKHEDDNVKVLLATCFCEITRITAPDAPYNDDILRDIFYLIVGTFGGLSDVNSQSFGRRVAILETVARYRACIVMLDLECDDLITNMFQTFLGVVSDSHEENIVKSMQTIMILIIDESEDVQESLLRVLLSALGQKKTGAAMSARKLARSVIEHSATKLEPYIKKFLTSSWAGNGSSSNDQIDHQGIVFDLYQCAPKVLKVIVPYITGELLADEVDNRSKSVELLGEIFSIPGAPIVECFKILFAEFLKRLTDRVVEIRISVVEYLKRCLISNPSRAEAPEIIKALCDRLLDYEENVRKGVVAALCDVATHSPDAIPVDTIKVVAERVRDKSLAVKCYTMERLADIYKLYCQRGSDSSTNSDDFEWIPGKILRCLYDKDFRPESIDSILCGSLFPPEFPMKGRVKHWVIAATYFDKVEMKALEQILLQKQRLQQEMLKYISLRQLSQEDAPDLQKRISGCFRSISRLFSDSAKCEENLNVLHQLKDADIWNIFTSLLNCSTTFEKAWSLRAELLKILGEKHVLYNFVGTLTMRCSYLLVNKEYAKEILSEASEKKASGNTKLISSCMNLLTAISSFFPSLLSGLEEDIVELLKEDNEVLKEGIAHVLSKAGGNIREQLASTSSLDLLLERLCLEGTRRQAKYSVHALAAITKDDGLMSLSVLYKRLVDLLEEKKVNIPSILQSLGCIAQIAMPIFETRKEEIISFITKKILECNDIYGIKTLVKSYLPCKDAHAQPGIEKLIDILKNILTYGDISPNMVSSAVDKAHLRLAAAKAVLRLSKQWDHKVPVDVFYLTLRISQDDFPQVRKLFLCKVLQYIKERALDAKYACAFMFGVNDYHALQYEEFKHNLTEVVQICQQVKMRQLSVQADMNLLTAYPEYIISFLVHALAHDPSSPDIEEHENVKAFGPIYWRLYLILSILLGEEGLQHSVPGMKKDSFTTIISIFKSIKSSQDVVDGNKTKTLRAICDLGTLIAKRLCQDQTSLSEAQTVPLPAQLYAPLQDNQNENSVENYEQIWLGCEKVLAHFEAVMTANMDKVESPKHKMLIDVTDEFGNEVPLGKIVKLLKSQGEKKAGKKQKAPSSSSVNAGNDDDVLGLVREINLNNQEDLEKSPKGKPKKHQTDTKDSNKKPLDFSSPKRKRSISKSRPHSAKGSKSSDERLLHTPNTERTTISLETKLKEKNRDDSTGTELLVSPSTKTPVSKGNKGAKKFHTDTLNSVPKKSADADSTKRTVEPRSLNGSLKRQKSKPISGLVKCATQDSSGTDLIGHRIKVWWPLDKRFYEGAVQSYDSSKKKHTVLYDDGDVEVLSLAKEKWILIESNDSSVKKQKKDHLGTNQGRALERTSSSKSPPSQPKSKKRSLPPKKKGQPKNKRRKTAGRNNSVEEGSGAGGNDSDSSSSLAHSDVDKDVNSDSHMEEVVVSSAEKEKVRKDSKDVKIKEKSGKDSKGVETKEKARKDSKGVETKEKAEKGSKGVEMKEKAEKGSKDVETKEKAGKDSKDVETKEKAGKDSKDVEMKEKDVKTKEKAGKDSEDVETKEKAGKDSKDVEMKEKVGKESKDVKIKEKAGKESKDTEVKEKPVKDSKDVKMKEKAGKESKYVEVKEKAGKDSKDVETKGKAGKDSKDVEKLDDHTLSNKVESDNETLVQQNNPRDMMVKVCCKSCSLPAMQVICRLPLEHKINTLKSMLRRIALFGLKIGVVIIMYAWAFVEAVPF</sequence>
<keyword evidence="12" id="KW-0472">Membrane</keyword>
<evidence type="ECO:0000256" key="11">
    <source>
        <dbReference type="SAM" id="MobiDB-lite"/>
    </source>
</evidence>
<feature type="compositionally biased region" description="Polar residues" evidence="11">
    <location>
        <begin position="1313"/>
        <end position="1323"/>
    </location>
</feature>
<evidence type="ECO:0000256" key="5">
    <source>
        <dbReference type="ARBA" id="ARBA00022763"/>
    </source>
</evidence>
<organism evidence="13">
    <name type="scientific">Saccharum officinarum</name>
    <name type="common">Sugarcane</name>
    <dbReference type="NCBI Taxonomy" id="4547"/>
    <lineage>
        <taxon>Eukaryota</taxon>
        <taxon>Viridiplantae</taxon>
        <taxon>Streptophyta</taxon>
        <taxon>Embryophyta</taxon>
        <taxon>Tracheophyta</taxon>
        <taxon>Spermatophyta</taxon>
        <taxon>Magnoliopsida</taxon>
        <taxon>Liliopsida</taxon>
        <taxon>Poales</taxon>
        <taxon>Poaceae</taxon>
        <taxon>PACMAD clade</taxon>
        <taxon>Panicoideae</taxon>
        <taxon>Andropogonodae</taxon>
        <taxon>Andropogoneae</taxon>
        <taxon>Saccharinae</taxon>
        <taxon>Saccharum</taxon>
        <taxon>Saccharum officinarum species complex</taxon>
    </lineage>
</organism>
<dbReference type="Gene3D" id="2.30.30.140">
    <property type="match status" value="1"/>
</dbReference>
<feature type="compositionally biased region" description="Basic residues" evidence="11">
    <location>
        <begin position="1504"/>
        <end position="1526"/>
    </location>
</feature>
<keyword evidence="5" id="KW-0227">DNA damage</keyword>
<feature type="compositionally biased region" description="Basic and acidic residues" evidence="11">
    <location>
        <begin position="1325"/>
        <end position="1335"/>
    </location>
</feature>
<comment type="function">
    <text evidence="10">Cohesin cofactor dispensable during the meiotic division but playing an important role in DNA repair by homologous recombination (HR) probably by helping SMC5/SMC6 complex. Regulator of sister chromatid cohesion in mitosis which may stabilize cohesin complex association with chromatin. May couple sister chromatid cohesion during mitosis to DNA replication. Cohesion ensures that chromosome partitioning is accurate in both meiotic and mitotic cells and plays an important role in DNA repair.</text>
</comment>
<feature type="compositionally biased region" description="Basic and acidic residues" evidence="11">
    <location>
        <begin position="1552"/>
        <end position="1779"/>
    </location>
</feature>
<dbReference type="GO" id="GO:0051301">
    <property type="term" value="P:cell division"/>
    <property type="evidence" value="ECO:0007669"/>
    <property type="project" value="UniProtKB-KW"/>
</dbReference>
<keyword evidence="3" id="KW-0132">Cell division</keyword>
<evidence type="ECO:0000256" key="7">
    <source>
        <dbReference type="ARBA" id="ARBA00023204"/>
    </source>
</evidence>
<dbReference type="InterPro" id="IPR016024">
    <property type="entry name" value="ARM-type_fold"/>
</dbReference>
<feature type="transmembrane region" description="Helical" evidence="12">
    <location>
        <begin position="1837"/>
        <end position="1856"/>
    </location>
</feature>
<dbReference type="EMBL" id="MH182517">
    <property type="protein sequence ID" value="AWA44768.1"/>
    <property type="molecule type" value="Genomic_DNA"/>
</dbReference>
<gene>
    <name evidence="13" type="ORF">SO140N16_000002</name>
</gene>
<dbReference type="PANTHER" id="PTHR12663:SF0">
    <property type="entry name" value="PRECOCIOUS DISSOCIATION OF SISTERS 5, ISOFORM A"/>
    <property type="match status" value="1"/>
</dbReference>
<dbReference type="GO" id="GO:0007064">
    <property type="term" value="P:mitotic sister chromatid cohesion"/>
    <property type="evidence" value="ECO:0007669"/>
    <property type="project" value="InterPro"/>
</dbReference>
<dbReference type="FunFam" id="2.30.30.140:FF:000033">
    <property type="entry name" value="Binding protein"/>
    <property type="match status" value="1"/>
</dbReference>
<dbReference type="Pfam" id="PF20168">
    <property type="entry name" value="PDS5"/>
    <property type="match status" value="1"/>
</dbReference>
<evidence type="ECO:0000256" key="1">
    <source>
        <dbReference type="ARBA" id="ARBA00004123"/>
    </source>
</evidence>
<dbReference type="GO" id="GO:0009556">
    <property type="term" value="P:microsporogenesis"/>
    <property type="evidence" value="ECO:0007669"/>
    <property type="project" value="UniProtKB-ARBA"/>
</dbReference>
<feature type="compositionally biased region" description="Basic and acidic residues" evidence="11">
    <location>
        <begin position="1269"/>
        <end position="1281"/>
    </location>
</feature>
<accession>A0A678T8U0</accession>
<keyword evidence="7" id="KW-0234">DNA repair</keyword>
<evidence type="ECO:0000256" key="10">
    <source>
        <dbReference type="ARBA" id="ARBA00058864"/>
    </source>
</evidence>
<feature type="region of interest" description="Disordered" evidence="11">
    <location>
        <begin position="1218"/>
        <end position="1399"/>
    </location>
</feature>
<feature type="compositionally biased region" description="Basic residues" evidence="11">
    <location>
        <begin position="1286"/>
        <end position="1301"/>
    </location>
</feature>
<dbReference type="GO" id="GO:0035825">
    <property type="term" value="P:homologous recombination"/>
    <property type="evidence" value="ECO:0007669"/>
    <property type="project" value="UniProtKB-ARBA"/>
</dbReference>
<dbReference type="CDD" id="cd19953">
    <property type="entry name" value="PDS5"/>
    <property type="match status" value="1"/>
</dbReference>
<keyword evidence="12" id="KW-1133">Transmembrane helix</keyword>
<dbReference type="SUPFAM" id="SSF48371">
    <property type="entry name" value="ARM repeat"/>
    <property type="match status" value="1"/>
</dbReference>
<evidence type="ECO:0000256" key="12">
    <source>
        <dbReference type="SAM" id="Phobius"/>
    </source>
</evidence>
<keyword evidence="8" id="KW-0539">Nucleus</keyword>
<reference evidence="13" key="1">
    <citation type="submission" date="2018-04" db="EMBL/GenBank/DDBJ databases">
        <title>Comparative Analysis of Homologous Sequences of Saccharum officinarum and Saccharum spontaneum Reveals Independent Polyploidization Events.</title>
        <authorList>
            <person name="Sharma A."/>
            <person name="Song J."/>
            <person name="Lin Q."/>
            <person name="Singh R."/>
            <person name="Ramos N."/>
            <person name="Wang K."/>
            <person name="Zhang J."/>
            <person name="Ming R."/>
            <person name="Yu Q."/>
        </authorList>
    </citation>
    <scope>NUCLEOTIDE SEQUENCE</scope>
</reference>
<dbReference type="CDD" id="cd20404">
    <property type="entry name" value="Tudor_Agenet_AtEML-like"/>
    <property type="match status" value="1"/>
</dbReference>
<dbReference type="GO" id="GO:0006281">
    <property type="term" value="P:DNA repair"/>
    <property type="evidence" value="ECO:0007669"/>
    <property type="project" value="UniProtKB-KW"/>
</dbReference>
<keyword evidence="9" id="KW-0131">Cell cycle</keyword>
<feature type="compositionally biased region" description="Basic and acidic residues" evidence="11">
    <location>
        <begin position="43"/>
        <end position="57"/>
    </location>
</feature>
<feature type="region of interest" description="Disordered" evidence="11">
    <location>
        <begin position="1"/>
        <end position="57"/>
    </location>
</feature>
<keyword evidence="12" id="KW-0812">Transmembrane</keyword>
<comment type="subcellular location">
    <subcellularLocation>
        <location evidence="1">Nucleus</location>
    </subcellularLocation>
</comment>
<evidence type="ECO:0000256" key="9">
    <source>
        <dbReference type="ARBA" id="ARBA00023306"/>
    </source>
</evidence>
<evidence type="ECO:0000256" key="3">
    <source>
        <dbReference type="ARBA" id="ARBA00022618"/>
    </source>
</evidence>
<dbReference type="GO" id="GO:0005634">
    <property type="term" value="C:nucleus"/>
    <property type="evidence" value="ECO:0007669"/>
    <property type="project" value="UniProtKB-SubCell"/>
</dbReference>
<feature type="compositionally biased region" description="Basic and acidic residues" evidence="11">
    <location>
        <begin position="1371"/>
        <end position="1383"/>
    </location>
</feature>
<evidence type="ECO:0000256" key="2">
    <source>
        <dbReference type="ARBA" id="ARBA00006254"/>
    </source>
</evidence>
<name>A0A678T8U0_SACOF</name>
<evidence type="ECO:0000313" key="13">
    <source>
        <dbReference type="EMBL" id="AWA44768.1"/>
    </source>
</evidence>
<evidence type="ECO:0008006" key="14">
    <source>
        <dbReference type="Google" id="ProtNLM"/>
    </source>
</evidence>
<proteinExistence type="inferred from homology"/>
<feature type="region of interest" description="Disordered" evidence="11">
    <location>
        <begin position="1472"/>
        <end position="1779"/>
    </location>
</feature>
<dbReference type="InterPro" id="IPR011989">
    <property type="entry name" value="ARM-like"/>
</dbReference>
<dbReference type="SUPFAM" id="SSF63748">
    <property type="entry name" value="Tudor/PWWP/MBT"/>
    <property type="match status" value="1"/>
</dbReference>
<dbReference type="InterPro" id="IPR039776">
    <property type="entry name" value="Pds5"/>
</dbReference>
<keyword evidence="4" id="KW-0677">Repeat</keyword>
<protein>
    <recommendedName>
        <fullName evidence="14">Binding</fullName>
    </recommendedName>
</protein>
<comment type="similarity">
    <text evidence="2">Belongs to the PDS5 family.</text>
</comment>
<feature type="compositionally biased region" description="Low complexity" evidence="11">
    <location>
        <begin position="1541"/>
        <end position="1551"/>
    </location>
</feature>